<comment type="caution">
    <text evidence="2">The sequence shown here is derived from an EMBL/GenBank/DDBJ whole genome shotgun (WGS) entry which is preliminary data.</text>
</comment>
<name>A0A7J9I4G2_9ROSI</name>
<evidence type="ECO:0000313" key="2">
    <source>
        <dbReference type="EMBL" id="MBA0817022.1"/>
    </source>
</evidence>
<dbReference type="AlphaFoldDB" id="A0A7J9I4G2"/>
<proteinExistence type="predicted"/>
<feature type="compositionally biased region" description="Acidic residues" evidence="1">
    <location>
        <begin position="1"/>
        <end position="10"/>
    </location>
</feature>
<feature type="region of interest" description="Disordered" evidence="1">
    <location>
        <begin position="1"/>
        <end position="21"/>
    </location>
</feature>
<dbReference type="EMBL" id="JABFAD010000013">
    <property type="protein sequence ID" value="MBA0817022.1"/>
    <property type="molecule type" value="Genomic_DNA"/>
</dbReference>
<organism evidence="2 3">
    <name type="scientific">Gossypium harknessii</name>
    <dbReference type="NCBI Taxonomy" id="34285"/>
    <lineage>
        <taxon>Eukaryota</taxon>
        <taxon>Viridiplantae</taxon>
        <taxon>Streptophyta</taxon>
        <taxon>Embryophyta</taxon>
        <taxon>Tracheophyta</taxon>
        <taxon>Spermatophyta</taxon>
        <taxon>Magnoliopsida</taxon>
        <taxon>eudicotyledons</taxon>
        <taxon>Gunneridae</taxon>
        <taxon>Pentapetalae</taxon>
        <taxon>rosids</taxon>
        <taxon>malvids</taxon>
        <taxon>Malvales</taxon>
        <taxon>Malvaceae</taxon>
        <taxon>Malvoideae</taxon>
        <taxon>Gossypium</taxon>
    </lineage>
</organism>
<reference evidence="2 3" key="1">
    <citation type="journal article" date="2019" name="Genome Biol. Evol.">
        <title>Insights into the evolution of the New World diploid cottons (Gossypium, subgenus Houzingenia) based on genome sequencing.</title>
        <authorList>
            <person name="Grover C.E."/>
            <person name="Arick M.A. 2nd"/>
            <person name="Thrash A."/>
            <person name="Conover J.L."/>
            <person name="Sanders W.S."/>
            <person name="Peterson D.G."/>
            <person name="Frelichowski J.E."/>
            <person name="Scheffler J.A."/>
            <person name="Scheffler B.E."/>
            <person name="Wendel J.F."/>
        </authorList>
    </citation>
    <scope>NUCLEOTIDE SEQUENCE [LARGE SCALE GENOMIC DNA]</scope>
    <source>
        <strain evidence="2">0</strain>
        <tissue evidence="2">Leaf</tissue>
    </source>
</reference>
<evidence type="ECO:0000256" key="1">
    <source>
        <dbReference type="SAM" id="MobiDB-lite"/>
    </source>
</evidence>
<evidence type="ECO:0000313" key="3">
    <source>
        <dbReference type="Proteomes" id="UP000593560"/>
    </source>
</evidence>
<protein>
    <submittedName>
        <fullName evidence="2">Uncharacterized protein</fullName>
    </submittedName>
</protein>
<sequence length="21" mass="2528">MEPEEKEDDLQLSLKTFSLFQ</sequence>
<dbReference type="Proteomes" id="UP000593560">
    <property type="component" value="Unassembled WGS sequence"/>
</dbReference>
<gene>
    <name evidence="2" type="ORF">Gohar_001621</name>
</gene>
<keyword evidence="3" id="KW-1185">Reference proteome</keyword>
<accession>A0A7J9I4G2</accession>